<reference evidence="3" key="1">
    <citation type="journal article" date="2009" name="Nature">
        <title>Genome sequence and analysis of the Irish potato famine pathogen Phytophthora infestans.</title>
        <authorList>
            <consortium name="The Broad Institute Genome Sequencing Platform"/>
            <person name="Haas B.J."/>
            <person name="Kamoun S."/>
            <person name="Zody M.C."/>
            <person name="Jiang R.H."/>
            <person name="Handsaker R.E."/>
            <person name="Cano L.M."/>
            <person name="Grabherr M."/>
            <person name="Kodira C.D."/>
            <person name="Raffaele S."/>
            <person name="Torto-Alalibo T."/>
            <person name="Bozkurt T.O."/>
            <person name="Ah-Fong A.M."/>
            <person name="Alvarado L."/>
            <person name="Anderson V.L."/>
            <person name="Armstrong M.R."/>
            <person name="Avrova A."/>
            <person name="Baxter L."/>
            <person name="Beynon J."/>
            <person name="Boevink P.C."/>
            <person name="Bollmann S.R."/>
            <person name="Bos J.I."/>
            <person name="Bulone V."/>
            <person name="Cai G."/>
            <person name="Cakir C."/>
            <person name="Carrington J.C."/>
            <person name="Chawner M."/>
            <person name="Conti L."/>
            <person name="Costanzo S."/>
            <person name="Ewan R."/>
            <person name="Fahlgren N."/>
            <person name="Fischbach M.A."/>
            <person name="Fugelstad J."/>
            <person name="Gilroy E.M."/>
            <person name="Gnerre S."/>
            <person name="Green P.J."/>
            <person name="Grenville-Briggs L.J."/>
            <person name="Griffith J."/>
            <person name="Grunwald N.J."/>
            <person name="Horn K."/>
            <person name="Horner N.R."/>
            <person name="Hu C.H."/>
            <person name="Huitema E."/>
            <person name="Jeong D.H."/>
            <person name="Jones A.M."/>
            <person name="Jones J.D."/>
            <person name="Jones R.W."/>
            <person name="Karlsson E.K."/>
            <person name="Kunjeti S.G."/>
            <person name="Lamour K."/>
            <person name="Liu Z."/>
            <person name="Ma L."/>
            <person name="Maclean D."/>
            <person name="Chibucos M.C."/>
            <person name="McDonald H."/>
            <person name="McWalters J."/>
            <person name="Meijer H.J."/>
            <person name="Morgan W."/>
            <person name="Morris P.F."/>
            <person name="Munro C.A."/>
            <person name="O'Neill K."/>
            <person name="Ospina-Giraldo M."/>
            <person name="Pinzon A."/>
            <person name="Pritchard L."/>
            <person name="Ramsahoye B."/>
            <person name="Ren Q."/>
            <person name="Restrepo S."/>
            <person name="Roy S."/>
            <person name="Sadanandom A."/>
            <person name="Savidor A."/>
            <person name="Schornack S."/>
            <person name="Schwartz D.C."/>
            <person name="Schumann U.D."/>
            <person name="Schwessinger B."/>
            <person name="Seyer L."/>
            <person name="Sharpe T."/>
            <person name="Silvar C."/>
            <person name="Song J."/>
            <person name="Studholme D.J."/>
            <person name="Sykes S."/>
            <person name="Thines M."/>
            <person name="van de Vondervoort P.J."/>
            <person name="Phuntumart V."/>
            <person name="Wawra S."/>
            <person name="Weide R."/>
            <person name="Win J."/>
            <person name="Young C."/>
            <person name="Zhou S."/>
            <person name="Fry W."/>
            <person name="Meyers B.C."/>
            <person name="van West P."/>
            <person name="Ristaino J."/>
            <person name="Govers F."/>
            <person name="Birch P.R."/>
            <person name="Whisson S.C."/>
            <person name="Judelson H.S."/>
            <person name="Nusbaum C."/>
        </authorList>
    </citation>
    <scope>NUCLEOTIDE SEQUENCE [LARGE SCALE GENOMIC DNA]</scope>
    <source>
        <strain evidence="3">T30-4</strain>
    </source>
</reference>
<evidence type="ECO:0000313" key="2">
    <source>
        <dbReference type="EMBL" id="EEY53398.1"/>
    </source>
</evidence>
<dbReference type="HOGENOM" id="CLU_1889842_0_0_1"/>
<gene>
    <name evidence="2" type="ORF">PITG_07050</name>
</gene>
<name>D0N749_PHYIT</name>
<dbReference type="GeneID" id="9464013"/>
<dbReference type="EMBL" id="DS028127">
    <property type="protein sequence ID" value="EEY53398.1"/>
    <property type="molecule type" value="Genomic_DNA"/>
</dbReference>
<dbReference type="InParanoid" id="D0N749"/>
<accession>D0N749</accession>
<sequence length="135" mass="14630">MVVKPAGNNGCLAHRECSSQRGDWQHEWDTTPVGRTKEADMSVLASGQAHGSRNEGRKRPTTGPDTCVAEDALWRRKRERGPADEGRPSHRNGRASEQGGAEADQLASELQPAEHVPTARTAPTRGGRNKGRRGT</sequence>
<keyword evidence="3" id="KW-1185">Reference proteome</keyword>
<dbReference type="Proteomes" id="UP000006643">
    <property type="component" value="Unassembled WGS sequence"/>
</dbReference>
<evidence type="ECO:0000313" key="3">
    <source>
        <dbReference type="Proteomes" id="UP000006643"/>
    </source>
</evidence>
<evidence type="ECO:0000256" key="1">
    <source>
        <dbReference type="SAM" id="MobiDB-lite"/>
    </source>
</evidence>
<organism evidence="2 3">
    <name type="scientific">Phytophthora infestans (strain T30-4)</name>
    <name type="common">Potato late blight agent</name>
    <dbReference type="NCBI Taxonomy" id="403677"/>
    <lineage>
        <taxon>Eukaryota</taxon>
        <taxon>Sar</taxon>
        <taxon>Stramenopiles</taxon>
        <taxon>Oomycota</taxon>
        <taxon>Peronosporomycetes</taxon>
        <taxon>Peronosporales</taxon>
        <taxon>Peronosporaceae</taxon>
        <taxon>Phytophthora</taxon>
    </lineage>
</organism>
<dbReference type="RefSeq" id="XP_002905016.1">
    <property type="nucleotide sequence ID" value="XM_002904970.1"/>
</dbReference>
<feature type="region of interest" description="Disordered" evidence="1">
    <location>
        <begin position="1"/>
        <end position="135"/>
    </location>
</feature>
<proteinExistence type="predicted"/>
<dbReference type="VEuPathDB" id="FungiDB:PITG_07050"/>
<dbReference type="AlphaFoldDB" id="D0N749"/>
<protein>
    <submittedName>
        <fullName evidence="2">Uncharacterized protein</fullName>
    </submittedName>
</protein>
<dbReference type="KEGG" id="pif:PITG_07050"/>
<feature type="compositionally biased region" description="Basic and acidic residues" evidence="1">
    <location>
        <begin position="13"/>
        <end position="40"/>
    </location>
</feature>